<evidence type="ECO:0000256" key="1">
    <source>
        <dbReference type="SAM" id="MobiDB-lite"/>
    </source>
</evidence>
<feature type="region of interest" description="Disordered" evidence="1">
    <location>
        <begin position="175"/>
        <end position="230"/>
    </location>
</feature>
<comment type="caution">
    <text evidence="2">The sequence shown here is derived from an EMBL/GenBank/DDBJ whole genome shotgun (WGS) entry which is preliminary data.</text>
</comment>
<dbReference type="Proteomes" id="UP001287356">
    <property type="component" value="Unassembled WGS sequence"/>
</dbReference>
<reference evidence="2" key="2">
    <citation type="submission" date="2023-06" db="EMBL/GenBank/DDBJ databases">
        <authorList>
            <consortium name="Lawrence Berkeley National Laboratory"/>
            <person name="Haridas S."/>
            <person name="Hensen N."/>
            <person name="Bonometti L."/>
            <person name="Westerberg I."/>
            <person name="Brannstrom I.O."/>
            <person name="Guillou S."/>
            <person name="Cros-Aarteil S."/>
            <person name="Calhoun S."/>
            <person name="Kuo A."/>
            <person name="Mondo S."/>
            <person name="Pangilinan J."/>
            <person name="Riley R."/>
            <person name="Labutti K."/>
            <person name="Andreopoulos B."/>
            <person name="Lipzen A."/>
            <person name="Chen C."/>
            <person name="Yanf M."/>
            <person name="Daum C."/>
            <person name="Ng V."/>
            <person name="Clum A."/>
            <person name="Steindorff A."/>
            <person name="Ohm R."/>
            <person name="Martin F."/>
            <person name="Silar P."/>
            <person name="Natvig D."/>
            <person name="Lalanne C."/>
            <person name="Gautier V."/>
            <person name="Ament-Velasquez S.L."/>
            <person name="Kruys A."/>
            <person name="Hutchinson M.I."/>
            <person name="Powell A.J."/>
            <person name="Barry K."/>
            <person name="Miller A.N."/>
            <person name="Grigoriev I.V."/>
            <person name="Debuchy R."/>
            <person name="Gladieux P."/>
            <person name="Thoren M.H."/>
            <person name="Johannesson H."/>
        </authorList>
    </citation>
    <scope>NUCLEOTIDE SEQUENCE</scope>
    <source>
        <strain evidence="2">CBS 958.72</strain>
    </source>
</reference>
<evidence type="ECO:0000313" key="3">
    <source>
        <dbReference type="Proteomes" id="UP001287356"/>
    </source>
</evidence>
<dbReference type="PROSITE" id="PS50007">
    <property type="entry name" value="PIPLC_X_DOMAIN"/>
    <property type="match status" value="1"/>
</dbReference>
<feature type="compositionally biased region" description="Polar residues" evidence="1">
    <location>
        <begin position="47"/>
        <end position="57"/>
    </location>
</feature>
<gene>
    <name evidence="2" type="ORF">B0T24DRAFT_6067</name>
</gene>
<name>A0AAE0NJ01_9PEZI</name>
<organism evidence="2 3">
    <name type="scientific">Lasiosphaeria ovina</name>
    <dbReference type="NCBI Taxonomy" id="92902"/>
    <lineage>
        <taxon>Eukaryota</taxon>
        <taxon>Fungi</taxon>
        <taxon>Dikarya</taxon>
        <taxon>Ascomycota</taxon>
        <taxon>Pezizomycotina</taxon>
        <taxon>Sordariomycetes</taxon>
        <taxon>Sordariomycetidae</taxon>
        <taxon>Sordariales</taxon>
        <taxon>Lasiosphaeriaceae</taxon>
        <taxon>Lasiosphaeria</taxon>
    </lineage>
</organism>
<dbReference type="EMBL" id="JAULSN010000001">
    <property type="protein sequence ID" value="KAK3382289.1"/>
    <property type="molecule type" value="Genomic_DNA"/>
</dbReference>
<keyword evidence="3" id="KW-1185">Reference proteome</keyword>
<accession>A0AAE0NJ01</accession>
<protein>
    <submittedName>
        <fullName evidence="2">Uncharacterized protein</fullName>
    </submittedName>
</protein>
<dbReference type="AlphaFoldDB" id="A0AAE0NJ01"/>
<proteinExistence type="predicted"/>
<feature type="compositionally biased region" description="Polar residues" evidence="1">
    <location>
        <begin position="188"/>
        <end position="206"/>
    </location>
</feature>
<sequence>MPGDLPGRGPRRGRGVPGESSLEPGSLCRHEAPPCCLHRASPKRHLVNSQKPGQTSMSERREALSTGRRCSDGPAWVARNSLIPGWWNGCQPDNEAGPCLSAVESSSWACLTGCFHPMEAVKFGREPPQALCWRGCPAGIRSCAEGSGHLWRSLQWPQPLQHLGGGFPCRPPAVDRPGARQHCRQQSRLKQPTCGRTQFSVPSQVGSERRAPEPANLPWQNTRDEPHRSSGCRLHLNRRCTNCTWYCDLFISVDGAILIALTAFEPQKIHIHSQLHSTWPQTSSSSVGQRKLQHARCLPWRGRPSSRICGGLTKSHPAGNIL</sequence>
<feature type="region of interest" description="Disordered" evidence="1">
    <location>
        <begin position="45"/>
        <end position="69"/>
    </location>
</feature>
<feature type="region of interest" description="Disordered" evidence="1">
    <location>
        <begin position="1"/>
        <end position="25"/>
    </location>
</feature>
<evidence type="ECO:0000313" key="2">
    <source>
        <dbReference type="EMBL" id="KAK3382289.1"/>
    </source>
</evidence>
<reference evidence="2" key="1">
    <citation type="journal article" date="2023" name="Mol. Phylogenet. Evol.">
        <title>Genome-scale phylogeny and comparative genomics of the fungal order Sordariales.</title>
        <authorList>
            <person name="Hensen N."/>
            <person name="Bonometti L."/>
            <person name="Westerberg I."/>
            <person name="Brannstrom I.O."/>
            <person name="Guillou S."/>
            <person name="Cros-Aarteil S."/>
            <person name="Calhoun S."/>
            <person name="Haridas S."/>
            <person name="Kuo A."/>
            <person name="Mondo S."/>
            <person name="Pangilinan J."/>
            <person name="Riley R."/>
            <person name="LaButti K."/>
            <person name="Andreopoulos B."/>
            <person name="Lipzen A."/>
            <person name="Chen C."/>
            <person name="Yan M."/>
            <person name="Daum C."/>
            <person name="Ng V."/>
            <person name="Clum A."/>
            <person name="Steindorff A."/>
            <person name="Ohm R.A."/>
            <person name="Martin F."/>
            <person name="Silar P."/>
            <person name="Natvig D.O."/>
            <person name="Lalanne C."/>
            <person name="Gautier V."/>
            <person name="Ament-Velasquez S.L."/>
            <person name="Kruys A."/>
            <person name="Hutchinson M.I."/>
            <person name="Powell A.J."/>
            <person name="Barry K."/>
            <person name="Miller A.N."/>
            <person name="Grigoriev I.V."/>
            <person name="Debuchy R."/>
            <person name="Gladieux P."/>
            <person name="Hiltunen Thoren M."/>
            <person name="Johannesson H."/>
        </authorList>
    </citation>
    <scope>NUCLEOTIDE SEQUENCE</scope>
    <source>
        <strain evidence="2">CBS 958.72</strain>
    </source>
</reference>